<dbReference type="SUPFAM" id="SSF52540">
    <property type="entry name" value="P-loop containing nucleoside triphosphate hydrolases"/>
    <property type="match status" value="1"/>
</dbReference>
<evidence type="ECO:0000313" key="1">
    <source>
        <dbReference type="EMBL" id="WQJ51547.1"/>
    </source>
</evidence>
<reference evidence="1 2" key="1">
    <citation type="submission" date="2023-11" db="EMBL/GenBank/DDBJ databases">
        <authorList>
            <person name="Cook R."/>
            <person name="Crisci M."/>
            <person name="Pye H."/>
            <person name="Adriaenssens E."/>
            <person name="Santini J."/>
        </authorList>
    </citation>
    <scope>NUCLEOTIDE SEQUENCE [LARGE SCALE GENOMIC DNA]</scope>
    <source>
        <strain evidence="1">Lak_Megaphage_RVC_AP3_GC26</strain>
    </source>
</reference>
<organism evidence="1 2">
    <name type="scientific">phage Lak_Megaphage_RVC_AP3_GC26</name>
    <dbReference type="NCBI Taxonomy" id="3109225"/>
    <lineage>
        <taxon>Viruses</taxon>
        <taxon>Duplodnaviria</taxon>
        <taxon>Heunggongvirae</taxon>
        <taxon>Uroviricota</taxon>
        <taxon>Caudoviricetes</taxon>
        <taxon>Caudoviricetes code 15 clade</taxon>
    </lineage>
</organism>
<dbReference type="Proteomes" id="UP001348805">
    <property type="component" value="Segment"/>
</dbReference>
<keyword evidence="2" id="KW-1185">Reference proteome</keyword>
<sequence length="154" mass="18420">MQTEKQLTFNIEFDGNDGTGKTYVINLIKQFFNNCIFKDRGIFSKATLLNKESEEKMYDYIDNNIDSDTLYIILDDFPEHCQQRIQKRGDSLDEEFHTLEDLEYYRKSFMLLYNHCKEKKYSNVYLVSRIPYDSTGTIIEIIRDFIKKQIMNKS</sequence>
<evidence type="ECO:0000313" key="2">
    <source>
        <dbReference type="Proteomes" id="UP001348805"/>
    </source>
</evidence>
<proteinExistence type="predicted"/>
<dbReference type="Gene3D" id="3.40.50.300">
    <property type="entry name" value="P-loop containing nucleotide triphosphate hydrolases"/>
    <property type="match status" value="1"/>
</dbReference>
<name>A0ABZ0Z1Q4_9CAUD</name>
<accession>A0ABZ0Z1Q4</accession>
<dbReference type="InterPro" id="IPR027417">
    <property type="entry name" value="P-loop_NTPase"/>
</dbReference>
<evidence type="ECO:0008006" key="3">
    <source>
        <dbReference type="Google" id="ProtNLM"/>
    </source>
</evidence>
<dbReference type="EMBL" id="OR769219">
    <property type="protein sequence ID" value="WQJ51547.1"/>
    <property type="molecule type" value="Genomic_DNA"/>
</dbReference>
<protein>
    <recommendedName>
        <fullName evidence="3">Thymidylate kinase</fullName>
    </recommendedName>
</protein>